<dbReference type="InterPro" id="IPR001227">
    <property type="entry name" value="Ac_transferase_dom_sf"/>
</dbReference>
<dbReference type="GO" id="GO:0004312">
    <property type="term" value="F:fatty acid synthase activity"/>
    <property type="evidence" value="ECO:0007669"/>
    <property type="project" value="TreeGrafter"/>
</dbReference>
<dbReference type="PATRIC" id="fig|1284240.4.peg.5203"/>
<dbReference type="InterPro" id="IPR057326">
    <property type="entry name" value="KR_dom"/>
</dbReference>
<feature type="domain" description="Ketoreductase" evidence="5">
    <location>
        <begin position="157"/>
        <end position="383"/>
    </location>
</feature>
<dbReference type="InterPro" id="IPR013968">
    <property type="entry name" value="PKS_KR"/>
</dbReference>
<dbReference type="GO" id="GO:0006633">
    <property type="term" value="P:fatty acid biosynthetic process"/>
    <property type="evidence" value="ECO:0007669"/>
    <property type="project" value="TreeGrafter"/>
</dbReference>
<reference evidence="6 7" key="1">
    <citation type="journal article" date="2013" name="Genome Announc.">
        <title>Draft Genome Sequence of Amycolatopsis decaplanina Strain DSM 44594T.</title>
        <authorList>
            <person name="Kaur N."/>
            <person name="Kumar S."/>
            <person name="Bala M."/>
            <person name="Raghava G.P."/>
            <person name="Mayilraj S."/>
        </authorList>
    </citation>
    <scope>NUCLEOTIDE SEQUENCE [LARGE SCALE GENOMIC DNA]</scope>
    <source>
        <strain evidence="6 7">DSM 44594</strain>
    </source>
</reference>
<dbReference type="InterPro" id="IPR036291">
    <property type="entry name" value="NAD(P)-bd_dom_sf"/>
</dbReference>
<dbReference type="PANTHER" id="PTHR43775:SF37">
    <property type="entry name" value="SI:DKEY-61P9.11"/>
    <property type="match status" value="1"/>
</dbReference>
<evidence type="ECO:0000256" key="3">
    <source>
        <dbReference type="ARBA" id="ARBA00022679"/>
    </source>
</evidence>
<dbReference type="Gene3D" id="3.40.366.10">
    <property type="entry name" value="Malonyl-Coenzyme A Acyl Carrier Protein, domain 2"/>
    <property type="match status" value="1"/>
</dbReference>
<gene>
    <name evidence="6" type="ORF">H074_25612</name>
</gene>
<comment type="caution">
    <text evidence="6">The sequence shown here is derived from an EMBL/GenBank/DDBJ whole genome shotgun (WGS) entry which is preliminary data.</text>
</comment>
<evidence type="ECO:0000256" key="2">
    <source>
        <dbReference type="ARBA" id="ARBA00022553"/>
    </source>
</evidence>
<dbReference type="Gene3D" id="3.40.50.720">
    <property type="entry name" value="NAD(P)-binding Rossmann-like Domain"/>
    <property type="match status" value="1"/>
</dbReference>
<evidence type="ECO:0000259" key="5">
    <source>
        <dbReference type="SMART" id="SM00822"/>
    </source>
</evidence>
<accession>M2X1Q1</accession>
<evidence type="ECO:0000256" key="4">
    <source>
        <dbReference type="SAM" id="MobiDB-lite"/>
    </source>
</evidence>
<keyword evidence="1" id="KW-0596">Phosphopantetheine</keyword>
<dbReference type="OrthoDB" id="4490964at2"/>
<dbReference type="PANTHER" id="PTHR43775">
    <property type="entry name" value="FATTY ACID SYNTHASE"/>
    <property type="match status" value="1"/>
</dbReference>
<dbReference type="SUPFAM" id="SSF52151">
    <property type="entry name" value="FabD/lysophospholipase-like"/>
    <property type="match status" value="1"/>
</dbReference>
<name>M2X1Q1_9PSEU</name>
<proteinExistence type="predicted"/>
<dbReference type="InterPro" id="IPR016035">
    <property type="entry name" value="Acyl_Trfase/lysoPLipase"/>
</dbReference>
<dbReference type="Proteomes" id="UP000054226">
    <property type="component" value="Unassembled WGS sequence"/>
</dbReference>
<keyword evidence="2" id="KW-0597">Phosphoprotein</keyword>
<sequence length="527" mass="56885">MYRARTGRTVSSVVFAAEVPSLEEMLARRPDELQLAIYGASVTAHRLLADRGTGLDLLVGNSFGEIAALVAGGAHSVADGASLVCDRNEILRSHAPEGGLLALRCGRARSELLELAKEMRIRHALPGVVLGGGDRWVRRARSAHVPPAWGPVLAEDAVLLGAGTSRGIGMLTLRGLAENCRPVIHILGTNDLSAYQYEELAEDEAAHRLRRRAALVAAAREEGDVPVANARLRRLAQAREVHADLARLTALCGEGKMHYHVCDTCDPDQVRRVCAEVIAAHGGRPVDLLLNFSGQTRSAKLPAKSLRNFRAVRDIKVDTYHALKHAFAGNRPLRWVNAGSLGGLFGIQGETDYGAANDFLYTAAAESSAPAETAFGWELWDGTTRSTDPLVGEVLDRHMSRMPAAEGVAHFLAELGRPDAVPTLGYFGAVEQRIMREQRPWRTAVWAPEPETAAPDAGPLLGEITELGDGRLVAQREFSVDRDAYLEHHLAGGHPTVPRNARRGDRRAGGEGTGTRPRTRRGARSCP</sequence>
<keyword evidence="3" id="KW-0808">Transferase</keyword>
<feature type="region of interest" description="Disordered" evidence="4">
    <location>
        <begin position="489"/>
        <end position="527"/>
    </location>
</feature>
<protein>
    <submittedName>
        <fullName evidence="6">Beta-ketoacyl synthase</fullName>
    </submittedName>
</protein>
<evidence type="ECO:0000313" key="7">
    <source>
        <dbReference type="Proteomes" id="UP000054226"/>
    </source>
</evidence>
<dbReference type="Gene3D" id="3.30.70.250">
    <property type="entry name" value="Malonyl-CoA ACP transacylase, ACP-binding"/>
    <property type="match status" value="1"/>
</dbReference>
<dbReference type="EMBL" id="AOHO01000068">
    <property type="protein sequence ID" value="EME54951.1"/>
    <property type="molecule type" value="Genomic_DNA"/>
</dbReference>
<evidence type="ECO:0000256" key="1">
    <source>
        <dbReference type="ARBA" id="ARBA00022450"/>
    </source>
</evidence>
<keyword evidence="7" id="KW-1185">Reference proteome</keyword>
<dbReference type="AlphaFoldDB" id="M2X1Q1"/>
<evidence type="ECO:0000313" key="6">
    <source>
        <dbReference type="EMBL" id="EME54951.1"/>
    </source>
</evidence>
<dbReference type="SMART" id="SM00822">
    <property type="entry name" value="PKS_KR"/>
    <property type="match status" value="1"/>
</dbReference>
<dbReference type="InterPro" id="IPR050091">
    <property type="entry name" value="PKS_NRPS_Biosynth_Enz"/>
</dbReference>
<dbReference type="SUPFAM" id="SSF51735">
    <property type="entry name" value="NAD(P)-binding Rossmann-fold domains"/>
    <property type="match status" value="1"/>
</dbReference>
<organism evidence="6 7">
    <name type="scientific">Amycolatopsis decaplanina DSM 44594</name>
    <dbReference type="NCBI Taxonomy" id="1284240"/>
    <lineage>
        <taxon>Bacteria</taxon>
        <taxon>Bacillati</taxon>
        <taxon>Actinomycetota</taxon>
        <taxon>Actinomycetes</taxon>
        <taxon>Pseudonocardiales</taxon>
        <taxon>Pseudonocardiaceae</taxon>
        <taxon>Amycolatopsis</taxon>
    </lineage>
</organism>
<feature type="compositionally biased region" description="Basic residues" evidence="4">
    <location>
        <begin position="517"/>
        <end position="527"/>
    </location>
</feature>
<dbReference type="Pfam" id="PF08659">
    <property type="entry name" value="KR"/>
    <property type="match status" value="1"/>
</dbReference>